<evidence type="ECO:0000313" key="3">
    <source>
        <dbReference type="EMBL" id="KAI1702672.1"/>
    </source>
</evidence>
<dbReference type="PANTHER" id="PTHR47705">
    <property type="entry name" value="AGAP000321-PA"/>
    <property type="match status" value="1"/>
</dbReference>
<dbReference type="AlphaFoldDB" id="A0AAD4MR31"/>
<evidence type="ECO:0000259" key="2">
    <source>
        <dbReference type="Pfam" id="PF22979"/>
    </source>
</evidence>
<evidence type="ECO:0000313" key="4">
    <source>
        <dbReference type="Proteomes" id="UP001201812"/>
    </source>
</evidence>
<sequence length="616" mass="68134">MASVSSIKSTLLTFTPLVQSSDHNLVRISRTHNVPEEIHLVAGGQHRGIIINRLQNGQYEPLRNCLPWGFSVWLGNGRQEVRSFQFSFYDGIAPSEQSAVSQKFIKELFTSFPKDYAGFFKLTLKLMQKPDFADLEAIDVELKFADEAEALPKPNVKEYGNDAEIENVTIGHIQDVLEHAYPNSLSVEMIAESLRCGQEEIDAYLEELEKTGIAQKVPNQPNDWIRVDNFSIPESHFQTQSKHHPTVAIITCLFVEKQSIDAIIENSSTLHKYSKAGDSNVYTIGYIGEHRVVATKLAMIGDSREATTSAGSITTRLLGSFQHVEHVIIVGVGGGVPHYTDPNLHVRLGDVVVSHSEAGKPAYVYAHNFVVNRKTEQIEGFATHDWSPRDNVLADVVLKREQPLESEWHKSTDELVRQLNETVKGNEYDFCKPSAETDVLTMQIGPENVVVIPHPNPKHSQPKLHCGPVGAMVSVRRTQTQISADDNDSTVLPSKKENIPPSPPPKTKSVTANGATSNGDENAVLDPSAEEAKWLNLNNQLRDKFAADHHLKAFDAGFDSVIAAITGSRIDSWVLVRGLADYQQGSTRLGRQWQPFAAANAAALIKTILKRVPPAK</sequence>
<feature type="region of interest" description="Disordered" evidence="1">
    <location>
        <begin position="480"/>
        <end position="523"/>
    </location>
</feature>
<feature type="compositionally biased region" description="Polar residues" evidence="1">
    <location>
        <begin position="480"/>
        <end position="492"/>
    </location>
</feature>
<dbReference type="SUPFAM" id="SSF53167">
    <property type="entry name" value="Purine and uridine phosphorylases"/>
    <property type="match status" value="1"/>
</dbReference>
<dbReference type="PANTHER" id="PTHR47705:SF1">
    <property type="entry name" value="PNP_UDP_1 DOMAIN-CONTAINING PROTEIN"/>
    <property type="match status" value="1"/>
</dbReference>
<dbReference type="InterPro" id="IPR055121">
    <property type="entry name" value="HTH_69"/>
</dbReference>
<dbReference type="Gene3D" id="3.40.50.1580">
    <property type="entry name" value="Nucleoside phosphorylase domain"/>
    <property type="match status" value="1"/>
</dbReference>
<organism evidence="3 4">
    <name type="scientific">Ditylenchus destructor</name>
    <dbReference type="NCBI Taxonomy" id="166010"/>
    <lineage>
        <taxon>Eukaryota</taxon>
        <taxon>Metazoa</taxon>
        <taxon>Ecdysozoa</taxon>
        <taxon>Nematoda</taxon>
        <taxon>Chromadorea</taxon>
        <taxon>Rhabditida</taxon>
        <taxon>Tylenchina</taxon>
        <taxon>Tylenchomorpha</taxon>
        <taxon>Sphaerularioidea</taxon>
        <taxon>Anguinidae</taxon>
        <taxon>Anguininae</taxon>
        <taxon>Ditylenchus</taxon>
    </lineage>
</organism>
<reference evidence="3" key="1">
    <citation type="submission" date="2022-01" db="EMBL/GenBank/DDBJ databases">
        <title>Genome Sequence Resource for Two Populations of Ditylenchus destructor, the Migratory Endoparasitic Phytonematode.</title>
        <authorList>
            <person name="Zhang H."/>
            <person name="Lin R."/>
            <person name="Xie B."/>
        </authorList>
    </citation>
    <scope>NUCLEOTIDE SEQUENCE</scope>
    <source>
        <strain evidence="3">BazhouSP</strain>
    </source>
</reference>
<dbReference type="GO" id="GO:0003824">
    <property type="term" value="F:catalytic activity"/>
    <property type="evidence" value="ECO:0007669"/>
    <property type="project" value="InterPro"/>
</dbReference>
<protein>
    <recommendedName>
        <fullName evidence="2">Winged helix-turn-helix domain-containing protein</fullName>
    </recommendedName>
</protein>
<dbReference type="GO" id="GO:0009116">
    <property type="term" value="P:nucleoside metabolic process"/>
    <property type="evidence" value="ECO:0007669"/>
    <property type="project" value="InterPro"/>
</dbReference>
<feature type="compositionally biased region" description="Polar residues" evidence="1">
    <location>
        <begin position="510"/>
        <end position="520"/>
    </location>
</feature>
<gene>
    <name evidence="3" type="ORF">DdX_15351</name>
</gene>
<dbReference type="Proteomes" id="UP001201812">
    <property type="component" value="Unassembled WGS sequence"/>
</dbReference>
<dbReference type="InterPro" id="IPR035994">
    <property type="entry name" value="Nucleoside_phosphorylase_sf"/>
</dbReference>
<dbReference type="Pfam" id="PF22979">
    <property type="entry name" value="HTH_69"/>
    <property type="match status" value="1"/>
</dbReference>
<comment type="caution">
    <text evidence="3">The sequence shown here is derived from an EMBL/GenBank/DDBJ whole genome shotgun (WGS) entry which is preliminary data.</text>
</comment>
<evidence type="ECO:0000256" key="1">
    <source>
        <dbReference type="SAM" id="MobiDB-lite"/>
    </source>
</evidence>
<name>A0AAD4MR31_9BILA</name>
<dbReference type="EMBL" id="JAKKPZ010000095">
    <property type="protein sequence ID" value="KAI1702672.1"/>
    <property type="molecule type" value="Genomic_DNA"/>
</dbReference>
<proteinExistence type="predicted"/>
<feature type="domain" description="Winged helix-turn-helix" evidence="2">
    <location>
        <begin position="163"/>
        <end position="228"/>
    </location>
</feature>
<keyword evidence="4" id="KW-1185">Reference proteome</keyword>
<accession>A0AAD4MR31</accession>